<keyword evidence="2" id="KW-0472">Membrane</keyword>
<dbReference type="AlphaFoldDB" id="A0A162KCQ8"/>
<keyword evidence="2" id="KW-1133">Transmembrane helix</keyword>
<feature type="transmembrane region" description="Helical" evidence="2">
    <location>
        <begin position="214"/>
        <end position="241"/>
    </location>
</feature>
<keyword evidence="2" id="KW-0812">Transmembrane</keyword>
<comment type="caution">
    <text evidence="3">The sequence shown here is derived from an EMBL/GenBank/DDBJ whole genome shotgun (WGS) entry which is preliminary data.</text>
</comment>
<gene>
    <name evidence="3" type="ORF">ISF_03986</name>
</gene>
<protein>
    <submittedName>
        <fullName evidence="3">Uncharacterized protein</fullName>
    </submittedName>
</protein>
<accession>A0A162KCQ8</accession>
<dbReference type="GeneID" id="30020278"/>
<dbReference type="OrthoDB" id="3527261at2759"/>
<evidence type="ECO:0000313" key="4">
    <source>
        <dbReference type="Proteomes" id="UP000076744"/>
    </source>
</evidence>
<evidence type="ECO:0000256" key="1">
    <source>
        <dbReference type="SAM" id="MobiDB-lite"/>
    </source>
</evidence>
<sequence>MSAEKPASFGTNRLDPPVIGVASSSASVIFEWVALVPLTIYLAQAGLSHRLVGRTALAGRVVASLFPRLGVLDGIATLLRQGPDYLDRASSVSELHRTVWHVDFGSIFPCANGAASMILTKHAIRTAVKIPIRINLRELLPEYVIKDDMAAEDEASTFPRETTTNSNNNANSKGFSRPQTLYILDCTIDEIGKPDGTSKAGRLIQRHLQAATEAAVLLSLLGLCAPMILMGLYGTTMAFLISAAFRVLRLTIQVTRPDGYLQSNEPSQNRACMLAAVHENASTWYLYVGERGVVDWLLNKSLLGRVDASAPIAALLRALAALQLATMTYVAAQKGWDGVGLLVLVLAAWLLDAVAYSDDRLAKRWLRAEGVGIRAFACEFSGRVPMVGAVLALREGRVTSWMDGILAPATRRDLWLEKLMQSYASTPGSESSTASSSVGSSANRNVCPSVTQVTRQKLVWGPKDGKVAADADKEDRRWVERNFALVRAAVDDINKHIRPSDV</sequence>
<evidence type="ECO:0000256" key="2">
    <source>
        <dbReference type="SAM" id="Phobius"/>
    </source>
</evidence>
<dbReference type="Proteomes" id="UP000076744">
    <property type="component" value="Unassembled WGS sequence"/>
</dbReference>
<keyword evidence="4" id="KW-1185">Reference proteome</keyword>
<organism evidence="3 4">
    <name type="scientific">Cordyceps fumosorosea (strain ARSEF 2679)</name>
    <name type="common">Isaria fumosorosea</name>
    <dbReference type="NCBI Taxonomy" id="1081104"/>
    <lineage>
        <taxon>Eukaryota</taxon>
        <taxon>Fungi</taxon>
        <taxon>Dikarya</taxon>
        <taxon>Ascomycota</taxon>
        <taxon>Pezizomycotina</taxon>
        <taxon>Sordariomycetes</taxon>
        <taxon>Hypocreomycetidae</taxon>
        <taxon>Hypocreales</taxon>
        <taxon>Cordycipitaceae</taxon>
        <taxon>Cordyceps</taxon>
    </lineage>
</organism>
<evidence type="ECO:0000313" key="3">
    <source>
        <dbReference type="EMBL" id="OAA66148.1"/>
    </source>
</evidence>
<name>A0A162KCQ8_CORFA</name>
<dbReference type="RefSeq" id="XP_018705172.1">
    <property type="nucleotide sequence ID" value="XM_018847592.1"/>
</dbReference>
<feature type="compositionally biased region" description="Low complexity" evidence="1">
    <location>
        <begin position="425"/>
        <end position="442"/>
    </location>
</feature>
<dbReference type="EMBL" id="AZHB01000008">
    <property type="protein sequence ID" value="OAA66148.1"/>
    <property type="molecule type" value="Genomic_DNA"/>
</dbReference>
<reference evidence="3 4" key="1">
    <citation type="journal article" date="2016" name="Genome Biol. Evol.">
        <title>Divergent and convergent evolution of fungal pathogenicity.</title>
        <authorList>
            <person name="Shang Y."/>
            <person name="Xiao G."/>
            <person name="Zheng P."/>
            <person name="Cen K."/>
            <person name="Zhan S."/>
            <person name="Wang C."/>
        </authorList>
    </citation>
    <scope>NUCLEOTIDE SEQUENCE [LARGE SCALE GENOMIC DNA]</scope>
    <source>
        <strain evidence="3 4">ARSEF 2679</strain>
    </source>
</reference>
<feature type="region of interest" description="Disordered" evidence="1">
    <location>
        <begin position="425"/>
        <end position="445"/>
    </location>
</feature>
<proteinExistence type="predicted"/>